<proteinExistence type="predicted"/>
<dbReference type="Gene3D" id="3.40.50.10910">
    <property type="entry name" value="Amidohydrolase"/>
    <property type="match status" value="1"/>
</dbReference>
<dbReference type="PANTHER" id="PTHR43135:SF3">
    <property type="entry name" value="ALPHA-D-RIBOSE 1-METHYLPHOSPHONATE 5-TRIPHOSPHATE DIPHOSPHATASE"/>
    <property type="match status" value="1"/>
</dbReference>
<dbReference type="InterPro" id="IPR011059">
    <property type="entry name" value="Metal-dep_hydrolase_composite"/>
</dbReference>
<evidence type="ECO:0000313" key="3">
    <source>
        <dbReference type="Proteomes" id="UP000018934"/>
    </source>
</evidence>
<dbReference type="Proteomes" id="UP000018934">
    <property type="component" value="Chromosome"/>
</dbReference>
<dbReference type="InterPro" id="IPR006680">
    <property type="entry name" value="Amidohydro-rel"/>
</dbReference>
<accession>A0ABM5P5A6</accession>
<dbReference type="InterPro" id="IPR051781">
    <property type="entry name" value="Metallo-dep_Hydrolase"/>
</dbReference>
<dbReference type="InterPro" id="IPR032466">
    <property type="entry name" value="Metal_Hydrolase"/>
</dbReference>
<evidence type="ECO:0000313" key="2">
    <source>
        <dbReference type="EMBL" id="AHF09774.1"/>
    </source>
</evidence>
<gene>
    <name evidence="2" type="ORF">DEHRE_06535</name>
</gene>
<protein>
    <submittedName>
        <fullName evidence="2">Amidohydrolase</fullName>
    </submittedName>
</protein>
<feature type="domain" description="Amidohydrolase-related" evidence="1">
    <location>
        <begin position="41"/>
        <end position="334"/>
    </location>
</feature>
<dbReference type="PANTHER" id="PTHR43135">
    <property type="entry name" value="ALPHA-D-RIBOSE 1-METHYLPHOSPHONATE 5-TRIPHOSPHATE DIPHOSPHATASE"/>
    <property type="match status" value="1"/>
</dbReference>
<keyword evidence="3" id="KW-1185">Reference proteome</keyword>
<name>A0ABM5P5A6_DEHRP</name>
<reference evidence="2 3" key="1">
    <citation type="journal article" date="2013" name="Stand. Genomic Sci.">
        <title>Complete genome sequence of Dehalobacter restrictus PER-K23(T.).</title>
        <authorList>
            <person name="Kruse T."/>
            <person name="Maillard J."/>
            <person name="Goodwin L."/>
            <person name="Woyke T."/>
            <person name="Teshima H."/>
            <person name="Bruce D."/>
            <person name="Detter C."/>
            <person name="Tapia R."/>
            <person name="Han C."/>
            <person name="Huntemann M."/>
            <person name="Wei C.L."/>
            <person name="Han J."/>
            <person name="Chen A."/>
            <person name="Kyrpides N."/>
            <person name="Szeto E."/>
            <person name="Markowitz V."/>
            <person name="Ivanova N."/>
            <person name="Pagani I."/>
            <person name="Pati A."/>
            <person name="Pitluck S."/>
            <person name="Nolan M."/>
            <person name="Holliger C."/>
            <person name="Smidt H."/>
        </authorList>
    </citation>
    <scope>NUCLEOTIDE SEQUENCE [LARGE SCALE GENOMIC DNA]</scope>
    <source>
        <strain evidence="3">DSM 9455</strain>
    </source>
</reference>
<dbReference type="Pfam" id="PF01979">
    <property type="entry name" value="Amidohydro_1"/>
    <property type="match status" value="1"/>
</dbReference>
<organism evidence="2 3">
    <name type="scientific">Dehalobacter restrictus (strain DSM 9455 / PER-K23)</name>
    <dbReference type="NCBI Taxonomy" id="871738"/>
    <lineage>
        <taxon>Bacteria</taxon>
        <taxon>Bacillati</taxon>
        <taxon>Bacillota</taxon>
        <taxon>Clostridia</taxon>
        <taxon>Eubacteriales</taxon>
        <taxon>Desulfitobacteriaceae</taxon>
        <taxon>Dehalobacter</taxon>
    </lineage>
</organism>
<evidence type="ECO:0000259" key="1">
    <source>
        <dbReference type="Pfam" id="PF01979"/>
    </source>
</evidence>
<dbReference type="Gene3D" id="3.30.110.90">
    <property type="entry name" value="Amidohydrolase"/>
    <property type="match status" value="1"/>
</dbReference>
<dbReference type="Gene3D" id="1.20.58.520">
    <property type="entry name" value="Amidohydrolase"/>
    <property type="match status" value="1"/>
</dbReference>
<dbReference type="SUPFAM" id="SSF51556">
    <property type="entry name" value="Metallo-dependent hydrolases"/>
    <property type="match status" value="1"/>
</dbReference>
<dbReference type="Gene3D" id="2.30.40.10">
    <property type="entry name" value="Urease, subunit C, domain 1"/>
    <property type="match status" value="1"/>
</dbReference>
<dbReference type="SUPFAM" id="SSF51338">
    <property type="entry name" value="Composite domain of metallo-dependent hydrolases"/>
    <property type="match status" value="2"/>
</dbReference>
<sequence>MTNVQIFDGIKLTNHKSVVIENGFISHKTKGDTVINGEGGTLLPGLIDAHVHMEALNDLENGVKYGVTSMLDMAAHSTEFINSLKKRPGFSDILTCYTAALYPIDDPKAFVADQVNKGADYIKIIIEDQPRMAEKPLSPETITALTEAAHEHKLLVFAHAVSMATFKTAIDAGVDVITHIPVEAPMSQSLIEEMLKKGTITVPTSGMMKKTIAFLNRIPNVNLDTQNIDMTLKALMNAGIPVIAGTDANHAPFAPASIDHGIGLLDEIEAFVAAGMTPVQALQSATSLPARLFGFITDRGMIKPGLRADLLLVDGDPTTDIKALHKVKRVWVNGIESSITA</sequence>
<dbReference type="EMBL" id="CP007033">
    <property type="protein sequence ID" value="AHF09774.1"/>
    <property type="molecule type" value="Genomic_DNA"/>
</dbReference>